<dbReference type="eggNOG" id="ENOG502ZQ5C">
    <property type="taxonomic scope" value="Bacteria"/>
</dbReference>
<reference evidence="2 3" key="1">
    <citation type="journal article" date="2009" name="Stand. Genomic Sci.">
        <title>Complete genome sequence of Desulfomicrobium baculatum type strain (X).</title>
        <authorList>
            <person name="Copeland A."/>
            <person name="Spring S."/>
            <person name="Goker M."/>
            <person name="Schneider S."/>
            <person name="Lapidus A."/>
            <person name="Del Rio T.G."/>
            <person name="Tice H."/>
            <person name="Cheng J.F."/>
            <person name="Chen F."/>
            <person name="Nolan M."/>
            <person name="Bruce D."/>
            <person name="Goodwin L."/>
            <person name="Pitluck S."/>
            <person name="Ivanova N."/>
            <person name="Mavrommatis K."/>
            <person name="Ovchinnikova G."/>
            <person name="Pati A."/>
            <person name="Chen A."/>
            <person name="Palaniappan K."/>
            <person name="Land M."/>
            <person name="Hauser L."/>
            <person name="Chang Y.J."/>
            <person name="Jeffries C.C."/>
            <person name="Meincke L."/>
            <person name="Sims D."/>
            <person name="Brettin T."/>
            <person name="Detter J.C."/>
            <person name="Han C."/>
            <person name="Chain P."/>
            <person name="Bristow J."/>
            <person name="Eisen J.A."/>
            <person name="Markowitz V."/>
            <person name="Hugenholtz P."/>
            <person name="Kyrpides N.C."/>
            <person name="Klenk H.P."/>
            <person name="Lucas S."/>
        </authorList>
    </citation>
    <scope>NUCLEOTIDE SEQUENCE [LARGE SCALE GENOMIC DNA]</scope>
    <source>
        <strain evidence="3">DSM 4028 / VKM B-1378 / X</strain>
    </source>
</reference>
<proteinExistence type="predicted"/>
<dbReference type="KEGG" id="dba:Dbac_1613"/>
<keyword evidence="1" id="KW-0812">Transmembrane</keyword>
<evidence type="ECO:0008006" key="4">
    <source>
        <dbReference type="Google" id="ProtNLM"/>
    </source>
</evidence>
<accession>C7LUH1</accession>
<evidence type="ECO:0000313" key="2">
    <source>
        <dbReference type="EMBL" id="ACU89706.1"/>
    </source>
</evidence>
<dbReference type="STRING" id="525897.Dbac_1613"/>
<protein>
    <recommendedName>
        <fullName evidence="4">DUF3047 domain-containing protein</fullName>
    </recommendedName>
</protein>
<dbReference type="InterPro" id="IPR021409">
    <property type="entry name" value="DUF3047"/>
</dbReference>
<organism evidence="2 3">
    <name type="scientific">Desulfomicrobium baculatum (strain DSM 4028 / VKM B-1378 / X)</name>
    <name type="common">Desulfovibrio baculatus</name>
    <dbReference type="NCBI Taxonomy" id="525897"/>
    <lineage>
        <taxon>Bacteria</taxon>
        <taxon>Pseudomonadati</taxon>
        <taxon>Thermodesulfobacteriota</taxon>
        <taxon>Desulfovibrionia</taxon>
        <taxon>Desulfovibrionales</taxon>
        <taxon>Desulfomicrobiaceae</taxon>
        <taxon>Desulfomicrobium</taxon>
    </lineage>
</organism>
<keyword evidence="1" id="KW-0472">Membrane</keyword>
<sequence length="228" mass="25353">MRVRSGRIFLPAQQNAGMGPWARLVLAAVFMGWACVALAGGLPALYAPGHPGWKEKEFVGRTVYTPLQEEKLLLAESNGTASGLFFEQSIDLRATPWLNWSWKVENVLQGVNEREKGGDDYPARIYVVAKGGLAFWKTKALSYAWSSTEPEGAMWPNAFTSSAYMVAVRSGTARVGELVTEKRNIREDWKQVFGEDIEEIDAVAIMTDTDNSGQSARAWYGQPWFSKH</sequence>
<dbReference type="EMBL" id="CP001629">
    <property type="protein sequence ID" value="ACU89706.1"/>
    <property type="molecule type" value="Genomic_DNA"/>
</dbReference>
<feature type="transmembrane region" description="Helical" evidence="1">
    <location>
        <begin position="21"/>
        <end position="46"/>
    </location>
</feature>
<dbReference type="Pfam" id="PF11249">
    <property type="entry name" value="DUF3047"/>
    <property type="match status" value="1"/>
</dbReference>
<keyword evidence="3" id="KW-1185">Reference proteome</keyword>
<gene>
    <name evidence="2" type="ordered locus">Dbac_1613</name>
</gene>
<dbReference type="Proteomes" id="UP000002216">
    <property type="component" value="Chromosome"/>
</dbReference>
<name>C7LUH1_DESBD</name>
<keyword evidence="1" id="KW-1133">Transmembrane helix</keyword>
<evidence type="ECO:0000256" key="1">
    <source>
        <dbReference type="SAM" id="Phobius"/>
    </source>
</evidence>
<dbReference type="HOGENOM" id="CLU_077139_1_0_7"/>
<dbReference type="AlphaFoldDB" id="C7LUH1"/>
<evidence type="ECO:0000313" key="3">
    <source>
        <dbReference type="Proteomes" id="UP000002216"/>
    </source>
</evidence>